<accession>A0A7W6BDF8</accession>
<feature type="chain" id="PRO_5030510458" evidence="1">
    <location>
        <begin position="31"/>
        <end position="153"/>
    </location>
</feature>
<reference evidence="2 3" key="1">
    <citation type="submission" date="2020-08" db="EMBL/GenBank/DDBJ databases">
        <title>Genomic Encyclopedia of Type Strains, Phase IV (KMG-IV): sequencing the most valuable type-strain genomes for metagenomic binning, comparative biology and taxonomic classification.</title>
        <authorList>
            <person name="Goeker M."/>
        </authorList>
    </citation>
    <scope>NUCLEOTIDE SEQUENCE [LARGE SCALE GENOMIC DNA]</scope>
    <source>
        <strain evidence="2 3">DSM 26189</strain>
    </source>
</reference>
<dbReference type="AlphaFoldDB" id="A0A7W6BDF8"/>
<evidence type="ECO:0000313" key="2">
    <source>
        <dbReference type="EMBL" id="MBB3924826.1"/>
    </source>
</evidence>
<organism evidence="2 3">
    <name type="scientific">Sphingobium jiangsuense</name>
    <dbReference type="NCBI Taxonomy" id="870476"/>
    <lineage>
        <taxon>Bacteria</taxon>
        <taxon>Pseudomonadati</taxon>
        <taxon>Pseudomonadota</taxon>
        <taxon>Alphaproteobacteria</taxon>
        <taxon>Sphingomonadales</taxon>
        <taxon>Sphingomonadaceae</taxon>
        <taxon>Sphingobium</taxon>
    </lineage>
</organism>
<name>A0A7W6BDF8_9SPHN</name>
<keyword evidence="1" id="KW-0732">Signal</keyword>
<sequence length="153" mass="15612">MAKVMAAKFNLIPLAPALLIAAVPTAILYAAEQASAPAAAGQQDAVDAPALAAAINAEVDRLAPTSSISDYEASIMFVISQQTATDEVVLAALDMADARPNLPETLKVAIENIRKSLRRKKLGRGTGALGDGVSSSFSSPSIGLGGGSTNYTQ</sequence>
<comment type="caution">
    <text evidence="2">The sequence shown here is derived from an EMBL/GenBank/DDBJ whole genome shotgun (WGS) entry which is preliminary data.</text>
</comment>
<dbReference type="Proteomes" id="UP000571950">
    <property type="component" value="Unassembled WGS sequence"/>
</dbReference>
<gene>
    <name evidence="2" type="ORF">GGR43_000527</name>
</gene>
<evidence type="ECO:0000313" key="3">
    <source>
        <dbReference type="Proteomes" id="UP000571950"/>
    </source>
</evidence>
<feature type="signal peptide" evidence="1">
    <location>
        <begin position="1"/>
        <end position="30"/>
    </location>
</feature>
<evidence type="ECO:0000256" key="1">
    <source>
        <dbReference type="SAM" id="SignalP"/>
    </source>
</evidence>
<proteinExistence type="predicted"/>
<protein>
    <submittedName>
        <fullName evidence="2">Uncharacterized protein</fullName>
    </submittedName>
</protein>
<dbReference type="RefSeq" id="WP_188070407.1">
    <property type="nucleotide sequence ID" value="NZ_BSPS01000043.1"/>
</dbReference>
<dbReference type="EMBL" id="JACIDT010000002">
    <property type="protein sequence ID" value="MBB3924826.1"/>
    <property type="molecule type" value="Genomic_DNA"/>
</dbReference>
<keyword evidence="3" id="KW-1185">Reference proteome</keyword>